<organism evidence="1 2">
    <name type="scientific">Wuchereria bancrofti</name>
    <dbReference type="NCBI Taxonomy" id="6293"/>
    <lineage>
        <taxon>Eukaryota</taxon>
        <taxon>Metazoa</taxon>
        <taxon>Ecdysozoa</taxon>
        <taxon>Nematoda</taxon>
        <taxon>Chromadorea</taxon>
        <taxon>Rhabditida</taxon>
        <taxon>Spirurina</taxon>
        <taxon>Spiruromorpha</taxon>
        <taxon>Filarioidea</taxon>
        <taxon>Onchocercidae</taxon>
        <taxon>Wuchereria</taxon>
    </lineage>
</organism>
<protein>
    <submittedName>
        <fullName evidence="2">Uncharacterized protein</fullName>
    </submittedName>
</protein>
<evidence type="ECO:0000313" key="2">
    <source>
        <dbReference type="WBParaSite" id="mrna-Wban_02765"/>
    </source>
</evidence>
<reference evidence="1" key="1">
    <citation type="submission" date="2015-03" db="EMBL/GenBank/DDBJ databases">
        <title>Wuchereria bancrofti Genome Sequencing Papua New Guinea Strain.</title>
        <authorList>
            <person name="Small S.T."/>
            <person name="Serre D."/>
            <person name="Zimmerman P.A."/>
        </authorList>
    </citation>
    <scope>NUCLEOTIDE SEQUENCE [LARGE SCALE GENOMIC DNA]</scope>
    <source>
        <strain evidence="1">pt0022</strain>
    </source>
</reference>
<proteinExistence type="predicted"/>
<dbReference type="AlphaFoldDB" id="A0AAF5PM69"/>
<dbReference type="WBParaSite" id="mrna-Wban_02765">
    <property type="protein sequence ID" value="mrna-Wban_02765"/>
    <property type="gene ID" value="Wban_02765"/>
</dbReference>
<accession>A0AAF5PM69</accession>
<name>A0AAF5PM69_WUCBA</name>
<sequence length="67" mass="8453">MNWMQYNHQKQLHVDRFSKQRKYIVEIYNAYRESNNHQRAKNERKNVSIMEAEAEVFELFEKWKKNF</sequence>
<reference evidence="2" key="3">
    <citation type="submission" date="2024-02" db="UniProtKB">
        <authorList>
            <consortium name="WormBaseParasite"/>
        </authorList>
    </citation>
    <scope>IDENTIFICATION</scope>
    <source>
        <strain evidence="2">pt0022</strain>
    </source>
</reference>
<reference evidence="1" key="2">
    <citation type="journal article" date="2016" name="Mol. Ecol.">
        <title>Population genomics of the filarial nematode parasite Wuchereria bancrofti from mosquitoes.</title>
        <authorList>
            <person name="Small S.T."/>
            <person name="Reimer L.J."/>
            <person name="Tisch D.J."/>
            <person name="King C.L."/>
            <person name="Christensen B.M."/>
            <person name="Siba P.M."/>
            <person name="Kazura J.W."/>
            <person name="Serre D."/>
            <person name="Zimmerman P.A."/>
        </authorList>
    </citation>
    <scope>NUCLEOTIDE SEQUENCE</scope>
    <source>
        <strain evidence="1">pt0022</strain>
    </source>
</reference>
<dbReference type="Proteomes" id="UP000093561">
    <property type="component" value="Unassembled WGS sequence"/>
</dbReference>
<evidence type="ECO:0000313" key="1">
    <source>
        <dbReference type="Proteomes" id="UP000093561"/>
    </source>
</evidence>